<comment type="caution">
    <text evidence="1">The sequence shown here is derived from an EMBL/GenBank/DDBJ whole genome shotgun (WGS) entry which is preliminary data.</text>
</comment>
<organism evidence="1 2">
    <name type="scientific">Candidatus Pseudoramibacter fermentans</name>
    <dbReference type="NCBI Taxonomy" id="2594427"/>
    <lineage>
        <taxon>Bacteria</taxon>
        <taxon>Bacillati</taxon>
        <taxon>Bacillota</taxon>
        <taxon>Clostridia</taxon>
        <taxon>Eubacteriales</taxon>
        <taxon>Eubacteriaceae</taxon>
        <taxon>Pseudoramibacter</taxon>
    </lineage>
</organism>
<dbReference type="EMBL" id="VOGB01000005">
    <property type="protein sequence ID" value="MQM73321.1"/>
    <property type="molecule type" value="Genomic_DNA"/>
</dbReference>
<name>A0A6L5GST5_9FIRM</name>
<gene>
    <name evidence="1" type="ORF">FRC53_07935</name>
</gene>
<accession>A0A6L5GST5</accession>
<reference evidence="1" key="1">
    <citation type="journal article" date="2020" name="Appl. Environ. Microbiol.">
        <title>Medium-Chain Fatty Acid Synthesis by 'Candidatus Weimeria bifida' gen. nov., sp. nov., and 'Candidatus Pseudoramibacter fermentans' sp. nov.</title>
        <authorList>
            <person name="Scarborough M.J."/>
            <person name="Myers K.S."/>
            <person name="Donohue T.J."/>
            <person name="Noguera D.R."/>
        </authorList>
    </citation>
    <scope>NUCLEOTIDE SEQUENCE</scope>
    <source>
        <strain evidence="1">EUB1.1</strain>
    </source>
</reference>
<sequence>MILVMFLDPKNGMAFNHRRQTRDRAVIDRLVQLFPGKCFWGAAKTEALFDGQTGVKFVTDADFLEKAGPGEIAVAEFASSEAIMAADAHIEKLILYRWDKVYPADLVFTYPLAPKGWNLSGQHVFIGTSHDEITEEVYTR</sequence>
<dbReference type="Proteomes" id="UP000473648">
    <property type="component" value="Unassembled WGS sequence"/>
</dbReference>
<evidence type="ECO:0000313" key="1">
    <source>
        <dbReference type="EMBL" id="MQM73321.1"/>
    </source>
</evidence>
<proteinExistence type="predicted"/>
<protein>
    <submittedName>
        <fullName evidence="1">Uncharacterized protein</fullName>
    </submittedName>
</protein>
<dbReference type="AlphaFoldDB" id="A0A6L5GST5"/>
<evidence type="ECO:0000313" key="2">
    <source>
        <dbReference type="Proteomes" id="UP000473648"/>
    </source>
</evidence>
<keyword evidence="2" id="KW-1185">Reference proteome</keyword>